<feature type="region of interest" description="Disordered" evidence="1">
    <location>
        <begin position="595"/>
        <end position="641"/>
    </location>
</feature>
<dbReference type="Proteomes" id="UP000694388">
    <property type="component" value="Unplaced"/>
</dbReference>
<feature type="region of interest" description="Disordered" evidence="1">
    <location>
        <begin position="337"/>
        <end position="362"/>
    </location>
</feature>
<name>A0A8C4R0Z1_EPTBU</name>
<evidence type="ECO:0000313" key="4">
    <source>
        <dbReference type="Proteomes" id="UP000694388"/>
    </source>
</evidence>
<dbReference type="InterPro" id="IPR051725">
    <property type="entry name" value="SAM-SH3_domain_protein"/>
</dbReference>
<dbReference type="SMART" id="SM00454">
    <property type="entry name" value="SAM"/>
    <property type="match status" value="1"/>
</dbReference>
<dbReference type="Gene3D" id="1.10.150.50">
    <property type="entry name" value="Transcription Factor, Ets-1"/>
    <property type="match status" value="1"/>
</dbReference>
<accession>A0A8C4R0Z1</accession>
<dbReference type="Pfam" id="PF00536">
    <property type="entry name" value="SAM_1"/>
    <property type="match status" value="1"/>
</dbReference>
<sequence>MEVAPGTKQVQMPSEVRIGCVLTSPQHCSTRRPHNGPVTNRQPCCLQPRSVQDLLHKFGLSQYIPTFLANGYEDLDTFKLLELHDLDALHIMEPIHRARLLAAACTLLHRHEEGEACVLQSDSRHVNLQTSSGCDLLRHLLAGEIRQSEEIQQTHGQTMCINPGLLCDSPTSTGPTPTFPATTTPPPAQQNEHNTTDKQPHHHCSRSYSFPVPSTPSSPCSIAPIRNSAPALLFDSSITSGQNQPKDAESERAALTITQQPRPAVLQMPQGSKTTVFSSESCSGGPLAALAACMRGEKPGESCDIACLHNGSHWRRSVACPSEENFEGLTSNIGPQGSFQPAEKSTKMQNVPPTATSWESKPQESCPSSHGCCMVRHGLTRCMGSTSGRTEGCRTATKCSLGVQAIRIRALNTARRESKVSRGYTVHSASAVNSDVTNDMGFWAGKRASRVLSNNGPISCTEEVFRVKVLPENNADIGMTRQNDQVTGLVHDAISKLAFQQNSQESVVLPTTTEAVTTSTGCLGTVSQTPAATAEVVRRVRRCGIATPIVSIAEAANAPLNGRPLEPTKKSEVDIGQPRDILKQEDMMEDVGERRTYDGGQACPDESNLSTSTGCSKIPAMPASNDDLTENKTTHGDGNGSGAWRSLVEDLSARSSSKQAAGWLAGQVGGLWKSGSLGRAEAAGLRRLQAAVEAWLGTAHDGGASPP</sequence>
<proteinExistence type="predicted"/>
<evidence type="ECO:0000256" key="1">
    <source>
        <dbReference type="SAM" id="MobiDB-lite"/>
    </source>
</evidence>
<keyword evidence="4" id="KW-1185">Reference proteome</keyword>
<dbReference type="AlphaFoldDB" id="A0A8C4R0Z1"/>
<dbReference type="InterPro" id="IPR013761">
    <property type="entry name" value="SAM/pointed_sf"/>
</dbReference>
<dbReference type="Ensembl" id="ENSEBUT00000024194.1">
    <property type="protein sequence ID" value="ENSEBUP00000023618.1"/>
    <property type="gene ID" value="ENSEBUG00000014549.1"/>
</dbReference>
<dbReference type="PROSITE" id="PS50105">
    <property type="entry name" value="SAM_DOMAIN"/>
    <property type="match status" value="1"/>
</dbReference>
<feature type="compositionally biased region" description="Polar residues" evidence="1">
    <location>
        <begin position="347"/>
        <end position="362"/>
    </location>
</feature>
<evidence type="ECO:0000259" key="2">
    <source>
        <dbReference type="PROSITE" id="PS50105"/>
    </source>
</evidence>
<dbReference type="InterPro" id="IPR001660">
    <property type="entry name" value="SAM"/>
</dbReference>
<dbReference type="PANTHER" id="PTHR12301">
    <property type="entry name" value="SAM-DOMAIN, SH3 AND NUCLEAR LOCALIZATION SIGNALS PROTEIN RELATED"/>
    <property type="match status" value="1"/>
</dbReference>
<feature type="compositionally biased region" description="Low complexity" evidence="1">
    <location>
        <begin position="171"/>
        <end position="182"/>
    </location>
</feature>
<dbReference type="PANTHER" id="PTHR12301:SF10">
    <property type="match status" value="1"/>
</dbReference>
<organism evidence="3 4">
    <name type="scientific">Eptatretus burgeri</name>
    <name type="common">Inshore hagfish</name>
    <dbReference type="NCBI Taxonomy" id="7764"/>
    <lineage>
        <taxon>Eukaryota</taxon>
        <taxon>Metazoa</taxon>
        <taxon>Chordata</taxon>
        <taxon>Craniata</taxon>
        <taxon>Vertebrata</taxon>
        <taxon>Cyclostomata</taxon>
        <taxon>Myxini</taxon>
        <taxon>Myxiniformes</taxon>
        <taxon>Myxinidae</taxon>
        <taxon>Eptatretinae</taxon>
        <taxon>Eptatretus</taxon>
    </lineage>
</organism>
<dbReference type="Ensembl" id="ENSEBUT00000024187.1">
    <property type="protein sequence ID" value="ENSEBUP00000023611.1"/>
    <property type="gene ID" value="ENSEBUG00000014549.1"/>
</dbReference>
<reference evidence="3" key="1">
    <citation type="submission" date="2025-05" db="UniProtKB">
        <authorList>
            <consortium name="Ensembl"/>
        </authorList>
    </citation>
    <scope>IDENTIFICATION</scope>
</reference>
<feature type="region of interest" description="Disordered" evidence="1">
    <location>
        <begin position="171"/>
        <end position="210"/>
    </location>
</feature>
<dbReference type="SUPFAM" id="SSF47769">
    <property type="entry name" value="SAM/Pointed domain"/>
    <property type="match status" value="1"/>
</dbReference>
<protein>
    <recommendedName>
        <fullName evidence="2">SAM domain-containing protein</fullName>
    </recommendedName>
</protein>
<feature type="domain" description="SAM" evidence="2">
    <location>
        <begin position="46"/>
        <end position="110"/>
    </location>
</feature>
<evidence type="ECO:0000313" key="3">
    <source>
        <dbReference type="Ensembl" id="ENSEBUP00000023618.1"/>
    </source>
</evidence>